<protein>
    <submittedName>
        <fullName evidence="2">Uncharacterized protein</fullName>
    </submittedName>
</protein>
<proteinExistence type="predicted"/>
<evidence type="ECO:0000256" key="1">
    <source>
        <dbReference type="SAM" id="MobiDB-lite"/>
    </source>
</evidence>
<keyword evidence="3" id="KW-1185">Reference proteome</keyword>
<feature type="region of interest" description="Disordered" evidence="1">
    <location>
        <begin position="61"/>
        <end position="96"/>
    </location>
</feature>
<reference evidence="2" key="1">
    <citation type="submission" date="2021-01" db="EMBL/GenBank/DDBJ databases">
        <title>A chromosome-scale assembly of European eel, Anguilla anguilla.</title>
        <authorList>
            <person name="Henkel C."/>
            <person name="Jong-Raadsen S.A."/>
            <person name="Dufour S."/>
            <person name="Weltzien F.-A."/>
            <person name="Palstra A.P."/>
            <person name="Pelster B."/>
            <person name="Spaink H.P."/>
            <person name="Van Den Thillart G.E."/>
            <person name="Jansen H."/>
            <person name="Zahm M."/>
            <person name="Klopp C."/>
            <person name="Cedric C."/>
            <person name="Louis A."/>
            <person name="Berthelot C."/>
            <person name="Parey E."/>
            <person name="Roest Crollius H."/>
            <person name="Montfort J."/>
            <person name="Robinson-Rechavi M."/>
            <person name="Bucao C."/>
            <person name="Bouchez O."/>
            <person name="Gislard M."/>
            <person name="Lluch J."/>
            <person name="Milhes M."/>
            <person name="Lampietro C."/>
            <person name="Lopez Roques C."/>
            <person name="Donnadieu C."/>
            <person name="Braasch I."/>
            <person name="Desvignes T."/>
            <person name="Postlethwait J."/>
            <person name="Bobe J."/>
            <person name="Guiguen Y."/>
            <person name="Dirks R."/>
        </authorList>
    </citation>
    <scope>NUCLEOTIDE SEQUENCE</scope>
    <source>
        <strain evidence="2">Tag_6206</strain>
        <tissue evidence="2">Liver</tissue>
    </source>
</reference>
<sequence length="152" mass="17117">MFSHVIRTPEAVIGSRCRAERPSDLSVHLTACLYRRADRGPLWSLKDDVFSSLLRNRVSRSIRNPPPPSVGRRDWPADCGRPAPRSAKTAATRLSQTRRELSRCRFTWGGLSLSVPEPSLSEYINSSEMALRERAWKTRCLPKKSLRGVTAA</sequence>
<dbReference type="EMBL" id="JAFIRN010000001">
    <property type="protein sequence ID" value="KAG5857425.1"/>
    <property type="molecule type" value="Genomic_DNA"/>
</dbReference>
<evidence type="ECO:0000313" key="2">
    <source>
        <dbReference type="EMBL" id="KAG5857425.1"/>
    </source>
</evidence>
<comment type="caution">
    <text evidence="2">The sequence shown here is derived from an EMBL/GenBank/DDBJ whole genome shotgun (WGS) entry which is preliminary data.</text>
</comment>
<gene>
    <name evidence="2" type="ORF">ANANG_G00019330</name>
</gene>
<evidence type="ECO:0000313" key="3">
    <source>
        <dbReference type="Proteomes" id="UP001044222"/>
    </source>
</evidence>
<accession>A0A9D3N224</accession>
<organism evidence="2 3">
    <name type="scientific">Anguilla anguilla</name>
    <name type="common">European freshwater eel</name>
    <name type="synonym">Muraena anguilla</name>
    <dbReference type="NCBI Taxonomy" id="7936"/>
    <lineage>
        <taxon>Eukaryota</taxon>
        <taxon>Metazoa</taxon>
        <taxon>Chordata</taxon>
        <taxon>Craniata</taxon>
        <taxon>Vertebrata</taxon>
        <taxon>Euteleostomi</taxon>
        <taxon>Actinopterygii</taxon>
        <taxon>Neopterygii</taxon>
        <taxon>Teleostei</taxon>
        <taxon>Anguilliformes</taxon>
        <taxon>Anguillidae</taxon>
        <taxon>Anguilla</taxon>
    </lineage>
</organism>
<dbReference type="Proteomes" id="UP001044222">
    <property type="component" value="Unassembled WGS sequence"/>
</dbReference>
<name>A0A9D3N224_ANGAN</name>
<dbReference type="AlphaFoldDB" id="A0A9D3N224"/>